<proteinExistence type="predicted"/>
<dbReference type="InterPro" id="IPR001214">
    <property type="entry name" value="SET_dom"/>
</dbReference>
<dbReference type="SUPFAM" id="SSF82199">
    <property type="entry name" value="SET domain"/>
    <property type="match status" value="1"/>
</dbReference>
<protein>
    <recommendedName>
        <fullName evidence="2">SET domain-containing protein</fullName>
    </recommendedName>
</protein>
<feature type="compositionally biased region" description="Polar residues" evidence="1">
    <location>
        <begin position="1"/>
        <end position="17"/>
    </location>
</feature>
<reference evidence="3 4" key="1">
    <citation type="submission" date="2022-09" db="EMBL/GenBank/DDBJ databases">
        <authorList>
            <person name="Palmer J.M."/>
        </authorList>
    </citation>
    <scope>NUCLEOTIDE SEQUENCE [LARGE SCALE GENOMIC DNA]</scope>
    <source>
        <strain evidence="3 4">DSM 7382</strain>
    </source>
</reference>
<dbReference type="PANTHER" id="PTHR47332">
    <property type="entry name" value="SET DOMAIN-CONTAINING PROTEIN 5"/>
    <property type="match status" value="1"/>
</dbReference>
<gene>
    <name evidence="3" type="ORF">QCA50_016559</name>
</gene>
<dbReference type="PROSITE" id="PS50280">
    <property type="entry name" value="SET"/>
    <property type="match status" value="1"/>
</dbReference>
<evidence type="ECO:0000259" key="2">
    <source>
        <dbReference type="PROSITE" id="PS50280"/>
    </source>
</evidence>
<dbReference type="Proteomes" id="UP001385951">
    <property type="component" value="Unassembled WGS sequence"/>
</dbReference>
<dbReference type="Gene3D" id="1.25.40.10">
    <property type="entry name" value="Tetratricopeptide repeat domain"/>
    <property type="match status" value="1"/>
</dbReference>
<comment type="caution">
    <text evidence="3">The sequence shown here is derived from an EMBL/GenBank/DDBJ whole genome shotgun (WGS) entry which is preliminary data.</text>
</comment>
<evidence type="ECO:0000313" key="3">
    <source>
        <dbReference type="EMBL" id="KAK7680319.1"/>
    </source>
</evidence>
<dbReference type="EMBL" id="JASBNA010000050">
    <property type="protein sequence ID" value="KAK7680319.1"/>
    <property type="molecule type" value="Genomic_DNA"/>
</dbReference>
<dbReference type="SMART" id="SM00317">
    <property type="entry name" value="SET"/>
    <property type="match status" value="1"/>
</dbReference>
<accession>A0AAW0FQ25</accession>
<feature type="region of interest" description="Disordered" evidence="1">
    <location>
        <begin position="1"/>
        <end position="38"/>
    </location>
</feature>
<dbReference type="AlphaFoldDB" id="A0AAW0FQ25"/>
<dbReference type="PANTHER" id="PTHR47332:SF2">
    <property type="entry name" value="SET-6"/>
    <property type="match status" value="1"/>
</dbReference>
<name>A0AAW0FQ25_9APHY</name>
<keyword evidence="4" id="KW-1185">Reference proteome</keyword>
<dbReference type="InterPro" id="IPR011990">
    <property type="entry name" value="TPR-like_helical_dom_sf"/>
</dbReference>
<dbReference type="InterPro" id="IPR053185">
    <property type="entry name" value="SET_domain_protein"/>
</dbReference>
<sequence>MNRGQRLSNNGVPATTTRRGKIKIPTGPLRPESVPTFAGDDSQTNVFWTTLPPYDSVGPDEPLTHCLLRVGVKEKILAIPGFPHPLIVPDPPRYKITPIPGAGMGMTATVDIDVGDLIVVERPLIISTQVVAAMGDLPSLHPKEFQRMLVERLNKQSYEDFFALHNCKGYTRENFTGIIDTNSIGIGNIPGYNGQCAAVCKLISRANHSCCNNATWGFRVETFAVELRALLPIKKGEQVFVNYGTKLDTRAERQQYLLKRYKFNCTCPACSSDSEESDQMRLMIESASRINICGDESALRRWVNDRTKADDLILAECHAMINVLDAERLYCEPVWTVWYERLVKAYCALEDEENVRKWAEKAAKLSRAYVLHDAGWDAVAKDPKKTEWWGLRANTRSGIRLVEDLDNFHFERGTMDSNTLRDSGAGAVISTVPVRMR</sequence>
<dbReference type="Pfam" id="PF00856">
    <property type="entry name" value="SET"/>
    <property type="match status" value="1"/>
</dbReference>
<dbReference type="CDD" id="cd20071">
    <property type="entry name" value="SET_SMYD"/>
    <property type="match status" value="1"/>
</dbReference>
<dbReference type="InterPro" id="IPR046341">
    <property type="entry name" value="SET_dom_sf"/>
</dbReference>
<evidence type="ECO:0000256" key="1">
    <source>
        <dbReference type="SAM" id="MobiDB-lite"/>
    </source>
</evidence>
<evidence type="ECO:0000313" key="4">
    <source>
        <dbReference type="Proteomes" id="UP001385951"/>
    </source>
</evidence>
<feature type="domain" description="SET" evidence="2">
    <location>
        <begin position="92"/>
        <end position="244"/>
    </location>
</feature>
<dbReference type="Gene3D" id="2.170.270.10">
    <property type="entry name" value="SET domain"/>
    <property type="match status" value="1"/>
</dbReference>
<organism evidence="3 4">
    <name type="scientific">Cerrena zonata</name>
    <dbReference type="NCBI Taxonomy" id="2478898"/>
    <lineage>
        <taxon>Eukaryota</taxon>
        <taxon>Fungi</taxon>
        <taxon>Dikarya</taxon>
        <taxon>Basidiomycota</taxon>
        <taxon>Agaricomycotina</taxon>
        <taxon>Agaricomycetes</taxon>
        <taxon>Polyporales</taxon>
        <taxon>Cerrenaceae</taxon>
        <taxon>Cerrena</taxon>
    </lineage>
</organism>